<accession>B0C0L0</accession>
<organism evidence="1 2">
    <name type="scientific">Acaryochloris marina (strain MBIC 11017)</name>
    <dbReference type="NCBI Taxonomy" id="329726"/>
    <lineage>
        <taxon>Bacteria</taxon>
        <taxon>Bacillati</taxon>
        <taxon>Cyanobacteriota</taxon>
        <taxon>Cyanophyceae</taxon>
        <taxon>Acaryochloridales</taxon>
        <taxon>Acaryochloridaceae</taxon>
        <taxon>Acaryochloris</taxon>
    </lineage>
</organism>
<sequence>MKGFESMNMICKVQIKNVGKDDVIGQIYFINQIFGLAA</sequence>
<keyword evidence="2" id="KW-1185">Reference proteome</keyword>
<dbReference type="eggNOG" id="COG3316">
    <property type="taxonomic scope" value="Bacteria"/>
</dbReference>
<evidence type="ECO:0000313" key="1">
    <source>
        <dbReference type="EMBL" id="ABW30803.1"/>
    </source>
</evidence>
<evidence type="ECO:0000313" key="2">
    <source>
        <dbReference type="Proteomes" id="UP000000268"/>
    </source>
</evidence>
<dbReference type="AlphaFoldDB" id="B0C0L0"/>
<dbReference type="KEGG" id="amr:AM1_5862"/>
<protein>
    <submittedName>
        <fullName evidence="1">Uncharacterized protein</fullName>
    </submittedName>
</protein>
<proteinExistence type="predicted"/>
<name>B0C0L0_ACAM1</name>
<dbReference type="Proteomes" id="UP000000268">
    <property type="component" value="Chromosome"/>
</dbReference>
<dbReference type="EMBL" id="CP000828">
    <property type="protein sequence ID" value="ABW30803.1"/>
    <property type="molecule type" value="Genomic_DNA"/>
</dbReference>
<reference evidence="1 2" key="1">
    <citation type="journal article" date="2008" name="Proc. Natl. Acad. Sci. U.S.A.">
        <title>Niche adaptation and genome expansion in the chlorophyll d-producing cyanobacterium Acaryochloris marina.</title>
        <authorList>
            <person name="Swingley W.D."/>
            <person name="Chen M."/>
            <person name="Cheung P.C."/>
            <person name="Conrad A.L."/>
            <person name="Dejesa L.C."/>
            <person name="Hao J."/>
            <person name="Honchak B.M."/>
            <person name="Karbach L.E."/>
            <person name="Kurdoglu A."/>
            <person name="Lahiri S."/>
            <person name="Mastrian S.D."/>
            <person name="Miyashita H."/>
            <person name="Page L."/>
            <person name="Ramakrishna P."/>
            <person name="Satoh S."/>
            <person name="Sattley W.M."/>
            <person name="Shimada Y."/>
            <person name="Taylor H.L."/>
            <person name="Tomo T."/>
            <person name="Tsuchiya T."/>
            <person name="Wang Z.T."/>
            <person name="Raymond J."/>
            <person name="Mimuro M."/>
            <person name="Blankenship R.E."/>
            <person name="Touchman J.W."/>
        </authorList>
    </citation>
    <scope>NUCLEOTIDE SEQUENCE [LARGE SCALE GENOMIC DNA]</scope>
    <source>
        <strain evidence="2">MBIC 11017</strain>
    </source>
</reference>
<gene>
    <name evidence="1" type="ordered locus">AM1_5862</name>
</gene>
<dbReference type="HOGENOM" id="CLU_3323259_0_0_3"/>